<dbReference type="AlphaFoldDB" id="A0A1X7VCT2"/>
<dbReference type="InParanoid" id="A0A1X7VCT2"/>
<dbReference type="EnsemblMetazoa" id="Aqu2.1.37327_001">
    <property type="protein sequence ID" value="Aqu2.1.37327_001"/>
    <property type="gene ID" value="Aqu2.1.37327"/>
</dbReference>
<dbReference type="PANTHER" id="PTHR31751">
    <property type="entry name" value="SI:CH211-108C17.2-RELATED-RELATED"/>
    <property type="match status" value="1"/>
</dbReference>
<accession>A0A1X7VCT2</accession>
<protein>
    <recommendedName>
        <fullName evidence="2">Transposase IS204/IS1001/IS1096/IS1165 DDE domain-containing protein</fullName>
    </recommendedName>
</protein>
<evidence type="ECO:0008006" key="2">
    <source>
        <dbReference type="Google" id="ProtNLM"/>
    </source>
</evidence>
<reference evidence="1" key="1">
    <citation type="submission" date="2017-05" db="UniProtKB">
        <authorList>
            <consortium name="EnsemblMetazoa"/>
        </authorList>
    </citation>
    <scope>IDENTIFICATION</scope>
</reference>
<dbReference type="STRING" id="400682.A0A1X7VCT2"/>
<evidence type="ECO:0000313" key="1">
    <source>
        <dbReference type="EnsemblMetazoa" id="Aqu2.1.37327_001"/>
    </source>
</evidence>
<proteinExistence type="predicted"/>
<sequence length="100" mass="11587">MEKEGLVRSVKKLTDYGLNIDILVTDRHRQIAKWIIENLTDVTHYFDVWHVAKEIQKKLLAVAKQKDCEVFGDWTKSIINHLYWCAMSSLSNLPSSPDSI</sequence>
<dbReference type="OMA" id="HISIRKM"/>
<dbReference type="OrthoDB" id="5973657at2759"/>
<dbReference type="PANTHER" id="PTHR31751:SF42">
    <property type="entry name" value="PROTEIN CBG10204"/>
    <property type="match status" value="1"/>
</dbReference>
<organism evidence="1">
    <name type="scientific">Amphimedon queenslandica</name>
    <name type="common">Sponge</name>
    <dbReference type="NCBI Taxonomy" id="400682"/>
    <lineage>
        <taxon>Eukaryota</taxon>
        <taxon>Metazoa</taxon>
        <taxon>Porifera</taxon>
        <taxon>Demospongiae</taxon>
        <taxon>Heteroscleromorpha</taxon>
        <taxon>Haplosclerida</taxon>
        <taxon>Niphatidae</taxon>
        <taxon>Amphimedon</taxon>
    </lineage>
</organism>
<name>A0A1X7VCT2_AMPQE</name>